<sequence length="100" mass="11890">MILLLQPQTSENSWIPLFHSKNSSLREVDNYHHKIGWLSVWQKIAMEKGLSRHPKTLQDHFRRMLEDPKKFNIPDDEYKKFQNANPSIEPKSKKKHGLVK</sequence>
<dbReference type="Proteomes" id="UP000708208">
    <property type="component" value="Unassembled WGS sequence"/>
</dbReference>
<feature type="region of interest" description="Disordered" evidence="1">
    <location>
        <begin position="74"/>
        <end position="100"/>
    </location>
</feature>
<organism evidence="2 3">
    <name type="scientific">Allacma fusca</name>
    <dbReference type="NCBI Taxonomy" id="39272"/>
    <lineage>
        <taxon>Eukaryota</taxon>
        <taxon>Metazoa</taxon>
        <taxon>Ecdysozoa</taxon>
        <taxon>Arthropoda</taxon>
        <taxon>Hexapoda</taxon>
        <taxon>Collembola</taxon>
        <taxon>Symphypleona</taxon>
        <taxon>Sminthuridae</taxon>
        <taxon>Allacma</taxon>
    </lineage>
</organism>
<evidence type="ECO:0000313" key="2">
    <source>
        <dbReference type="EMBL" id="CAG7734770.1"/>
    </source>
</evidence>
<protein>
    <submittedName>
        <fullName evidence="2">Uncharacterized protein</fullName>
    </submittedName>
</protein>
<dbReference type="EMBL" id="CAJVCH010276150">
    <property type="protein sequence ID" value="CAG7734770.1"/>
    <property type="molecule type" value="Genomic_DNA"/>
</dbReference>
<accession>A0A8J2KYL4</accession>
<keyword evidence="3" id="KW-1185">Reference proteome</keyword>
<proteinExistence type="predicted"/>
<dbReference type="AlphaFoldDB" id="A0A8J2KYL4"/>
<gene>
    <name evidence="2" type="ORF">AFUS01_LOCUS23140</name>
</gene>
<name>A0A8J2KYL4_9HEXA</name>
<reference evidence="2" key="1">
    <citation type="submission" date="2021-06" db="EMBL/GenBank/DDBJ databases">
        <authorList>
            <person name="Hodson N. C."/>
            <person name="Mongue J. A."/>
            <person name="Jaron S. K."/>
        </authorList>
    </citation>
    <scope>NUCLEOTIDE SEQUENCE</scope>
</reference>
<evidence type="ECO:0000256" key="1">
    <source>
        <dbReference type="SAM" id="MobiDB-lite"/>
    </source>
</evidence>
<comment type="caution">
    <text evidence="2">The sequence shown here is derived from an EMBL/GenBank/DDBJ whole genome shotgun (WGS) entry which is preliminary data.</text>
</comment>
<evidence type="ECO:0000313" key="3">
    <source>
        <dbReference type="Proteomes" id="UP000708208"/>
    </source>
</evidence>